<reference evidence="2 3" key="1">
    <citation type="submission" date="2022-09" db="EMBL/GenBank/DDBJ databases">
        <authorList>
            <person name="Palmer J.M."/>
        </authorList>
    </citation>
    <scope>NUCLEOTIDE SEQUENCE [LARGE SCALE GENOMIC DNA]</scope>
    <source>
        <strain evidence="2 3">DSM 7382</strain>
    </source>
</reference>
<name>A0AAW0G0G5_9APHY</name>
<evidence type="ECO:0000313" key="2">
    <source>
        <dbReference type="EMBL" id="KAK7685867.1"/>
    </source>
</evidence>
<dbReference type="SUPFAM" id="SSF53098">
    <property type="entry name" value="Ribonuclease H-like"/>
    <property type="match status" value="1"/>
</dbReference>
<dbReference type="InterPro" id="IPR012337">
    <property type="entry name" value="RNaseH-like_sf"/>
</dbReference>
<dbReference type="AlphaFoldDB" id="A0AAW0G0G5"/>
<feature type="compositionally biased region" description="Polar residues" evidence="1">
    <location>
        <begin position="8"/>
        <end position="22"/>
    </location>
</feature>
<sequence>MFWDYDSSRPQQTHSLYPTSESFPPVPSDAQPHLLAVSVPTLFQYTTQTAPPSQICDVSHYTSHPTYGTFCSSTPGQHSSYDLLSSSYASIVEDGPSGSFDNTATIVGRDLSHKRKSTDDLAESRPTMRQRHMIPPSASQEVSEASNIRTQTLSDTLSHTSNTGPPSFQPTLIQSTYQHDVYPANSVAKGTRQNDSATDLWHFVFGSQQQDDPAGLHAVDHKATFISKPKTELYPFIGCSICKEDGIWKVWKNSNGCNKHIRRHFITKHEERYVGEVRKKGLKNSDIIPSSPTSMEKGKVRVIDCSLINPPTKKIYSMGCPELLGSIPHIDQGHTGAKDLPPRAIHEETISQEASQLHDKLVNDLAHLQSGISITYDIWADDSLGGFSAVTVHWCEESSTGDLVIKSELAALRYARGPDADVSLDGQLLMVLQTLGPTVVKNVRSISLRDHRSNYHQTPFSPGPGLRADVGCLHLNFDKTILSKLGQMKTPQNPPNNRSSFDHHGLSNGILEDIINRSRTLVRGFLLCVQHQDKGPLRKLAVALSQDYKMNWGSLLFMIECLLERQSILSTILQTPSKHLWLSDHEWSILHETREFLEIFHQAQLSLDFGRCESMSQTVLTYGNLRNKLRAFQHRTFILGVVPTI</sequence>
<accession>A0AAW0G0G5</accession>
<evidence type="ECO:0000256" key="1">
    <source>
        <dbReference type="SAM" id="MobiDB-lite"/>
    </source>
</evidence>
<feature type="compositionally biased region" description="Polar residues" evidence="1">
    <location>
        <begin position="137"/>
        <end position="148"/>
    </location>
</feature>
<keyword evidence="3" id="KW-1185">Reference proteome</keyword>
<feature type="region of interest" description="Disordered" evidence="1">
    <location>
        <begin position="1"/>
        <end position="27"/>
    </location>
</feature>
<dbReference type="Proteomes" id="UP001385951">
    <property type="component" value="Unassembled WGS sequence"/>
</dbReference>
<dbReference type="EMBL" id="JASBNA010000019">
    <property type="protein sequence ID" value="KAK7685867.1"/>
    <property type="molecule type" value="Genomic_DNA"/>
</dbReference>
<feature type="region of interest" description="Disordered" evidence="1">
    <location>
        <begin position="112"/>
        <end position="148"/>
    </location>
</feature>
<proteinExistence type="predicted"/>
<organism evidence="2 3">
    <name type="scientific">Cerrena zonata</name>
    <dbReference type="NCBI Taxonomy" id="2478898"/>
    <lineage>
        <taxon>Eukaryota</taxon>
        <taxon>Fungi</taxon>
        <taxon>Dikarya</taxon>
        <taxon>Basidiomycota</taxon>
        <taxon>Agaricomycotina</taxon>
        <taxon>Agaricomycetes</taxon>
        <taxon>Polyporales</taxon>
        <taxon>Cerrenaceae</taxon>
        <taxon>Cerrena</taxon>
    </lineage>
</organism>
<comment type="caution">
    <text evidence="2">The sequence shown here is derived from an EMBL/GenBank/DDBJ whole genome shotgun (WGS) entry which is preliminary data.</text>
</comment>
<gene>
    <name evidence="2" type="ORF">QCA50_011214</name>
</gene>
<evidence type="ECO:0000313" key="3">
    <source>
        <dbReference type="Proteomes" id="UP001385951"/>
    </source>
</evidence>
<protein>
    <submittedName>
        <fullName evidence="2">Uncharacterized protein</fullName>
    </submittedName>
</protein>